<feature type="transmembrane region" description="Helical" evidence="5">
    <location>
        <begin position="182"/>
        <end position="202"/>
    </location>
</feature>
<feature type="transmembrane region" description="Helical" evidence="5">
    <location>
        <begin position="36"/>
        <end position="54"/>
    </location>
</feature>
<evidence type="ECO:0000256" key="3">
    <source>
        <dbReference type="ARBA" id="ARBA00022989"/>
    </source>
</evidence>
<evidence type="ECO:0000313" key="7">
    <source>
        <dbReference type="EMBL" id="CUP48537.1"/>
    </source>
</evidence>
<dbReference type="Proteomes" id="UP000095606">
    <property type="component" value="Unassembled WGS sequence"/>
</dbReference>
<keyword evidence="3 5" id="KW-1133">Transmembrane helix</keyword>
<gene>
    <name evidence="7" type="ORF">ERS852461_02680</name>
</gene>
<proteinExistence type="predicted"/>
<feature type="transmembrane region" description="Helical" evidence="5">
    <location>
        <begin position="318"/>
        <end position="341"/>
    </location>
</feature>
<dbReference type="PANTHER" id="PTHR37422">
    <property type="entry name" value="TEICHURONIC ACID BIOSYNTHESIS PROTEIN TUAE"/>
    <property type="match status" value="1"/>
</dbReference>
<protein>
    <submittedName>
        <fullName evidence="7">Lipid A core-O-antigen ligase and related enzymes</fullName>
    </submittedName>
</protein>
<evidence type="ECO:0000259" key="6">
    <source>
        <dbReference type="Pfam" id="PF04932"/>
    </source>
</evidence>
<sequence>MGYIRINMKSQIFIILFILLLPIVYASSDKLFHWETTISYTLALLCLVLLTKTISSKRKQTISITILDIAITLYFLYNLILIYATDSSYIGNSDICKWGTTIGVYILICRLQNKKVVFYALVFSGTEEATTAIGQKLSLLDSGHTQFEVTGHLGNPGPLGGYLAVCLIIASYLLWERYLNKKWWSISGLTIAVTLMTIGLILADSRAAIMGLVAGCTLLLSSHYSLFRKYKKTILITSTSFLLLFGALLYLYRPQSGNARLLIWKVSSEMLTDRPWSGHGVGSFPRQYMFYQAHHFENNNHTEEMMVADNAAYPYNELLHLAIETGIPGLLFALFVIAGVYMKSDSQHPPQPIARAGITSWLLFSMFSYPTDIFPVLLLFPLLSGCLHCRSILSCKTNRLSVISLSAMYLTIGIWAYTQGHLYQKASYELSFLSKENNTKALEFANTYHSQLKSNIKFNMLYAGWLAKHSCKPEDIPKIIEIIPGTETYCWLGDYYRRIGMNEQAEEAYRIASFMVPTRLRPQYKLWRLYLEKGDTVKAVWTARQALHQPLKVENSFTINAKSELNDYLLKTRNLSK</sequence>
<evidence type="ECO:0000256" key="4">
    <source>
        <dbReference type="ARBA" id="ARBA00023136"/>
    </source>
</evidence>
<evidence type="ECO:0000256" key="2">
    <source>
        <dbReference type="ARBA" id="ARBA00022692"/>
    </source>
</evidence>
<keyword evidence="7" id="KW-0436">Ligase</keyword>
<dbReference type="EMBL" id="CZAE01000012">
    <property type="protein sequence ID" value="CUP48537.1"/>
    <property type="molecule type" value="Genomic_DNA"/>
</dbReference>
<dbReference type="PANTHER" id="PTHR37422:SF13">
    <property type="entry name" value="LIPOPOLYSACCHARIDE BIOSYNTHESIS PROTEIN PA4999-RELATED"/>
    <property type="match status" value="1"/>
</dbReference>
<feature type="transmembrane region" description="Helical" evidence="5">
    <location>
        <begin position="208"/>
        <end position="227"/>
    </location>
</feature>
<dbReference type="GO" id="GO:0016020">
    <property type="term" value="C:membrane"/>
    <property type="evidence" value="ECO:0007669"/>
    <property type="project" value="UniProtKB-SubCell"/>
</dbReference>
<evidence type="ECO:0000256" key="1">
    <source>
        <dbReference type="ARBA" id="ARBA00004141"/>
    </source>
</evidence>
<dbReference type="InterPro" id="IPR011990">
    <property type="entry name" value="TPR-like_helical_dom_sf"/>
</dbReference>
<dbReference type="Pfam" id="PF04932">
    <property type="entry name" value="Wzy_C"/>
    <property type="match status" value="1"/>
</dbReference>
<feature type="transmembrane region" description="Helical" evidence="5">
    <location>
        <begin position="234"/>
        <end position="252"/>
    </location>
</feature>
<keyword evidence="2 5" id="KW-0812">Transmembrane</keyword>
<feature type="transmembrane region" description="Helical" evidence="5">
    <location>
        <begin position="66"/>
        <end position="84"/>
    </location>
</feature>
<keyword evidence="4 5" id="KW-0472">Membrane</keyword>
<dbReference type="InterPro" id="IPR051533">
    <property type="entry name" value="WaaL-like"/>
</dbReference>
<organism evidence="7 8">
    <name type="scientific">Bacteroides faecis</name>
    <dbReference type="NCBI Taxonomy" id="674529"/>
    <lineage>
        <taxon>Bacteria</taxon>
        <taxon>Pseudomonadati</taxon>
        <taxon>Bacteroidota</taxon>
        <taxon>Bacteroidia</taxon>
        <taxon>Bacteroidales</taxon>
        <taxon>Bacteroidaceae</taxon>
        <taxon>Bacteroides</taxon>
    </lineage>
</organism>
<dbReference type="Gene3D" id="1.25.40.10">
    <property type="entry name" value="Tetratricopeptide repeat domain"/>
    <property type="match status" value="1"/>
</dbReference>
<feature type="transmembrane region" description="Helical" evidence="5">
    <location>
        <begin position="400"/>
        <end position="418"/>
    </location>
</feature>
<dbReference type="SUPFAM" id="SSF48452">
    <property type="entry name" value="TPR-like"/>
    <property type="match status" value="1"/>
</dbReference>
<reference evidence="7 8" key="1">
    <citation type="submission" date="2015-09" db="EMBL/GenBank/DDBJ databases">
        <authorList>
            <consortium name="Pathogen Informatics"/>
        </authorList>
    </citation>
    <scope>NUCLEOTIDE SEQUENCE [LARGE SCALE GENOMIC DNA]</scope>
    <source>
        <strain evidence="7 8">2789STDY5834846</strain>
    </source>
</reference>
<dbReference type="InterPro" id="IPR007016">
    <property type="entry name" value="O-antigen_ligase-rel_domated"/>
</dbReference>
<comment type="subcellular location">
    <subcellularLocation>
        <location evidence="1">Membrane</location>
        <topology evidence="1">Multi-pass membrane protein</topology>
    </subcellularLocation>
</comment>
<dbReference type="GO" id="GO:0016874">
    <property type="term" value="F:ligase activity"/>
    <property type="evidence" value="ECO:0007669"/>
    <property type="project" value="UniProtKB-KW"/>
</dbReference>
<dbReference type="AlphaFoldDB" id="A0A174NNT8"/>
<evidence type="ECO:0000256" key="5">
    <source>
        <dbReference type="SAM" id="Phobius"/>
    </source>
</evidence>
<accession>A0A174NNT8</accession>
<feature type="domain" description="O-antigen ligase-related" evidence="6">
    <location>
        <begin position="192"/>
        <end position="333"/>
    </location>
</feature>
<feature type="transmembrane region" description="Helical" evidence="5">
    <location>
        <begin position="159"/>
        <end position="175"/>
    </location>
</feature>
<evidence type="ECO:0000313" key="8">
    <source>
        <dbReference type="Proteomes" id="UP000095606"/>
    </source>
</evidence>
<name>A0A174NNT8_9BACE</name>